<dbReference type="STRING" id="1391627.SAMN05216464_12723"/>
<reference evidence="1 2" key="1">
    <citation type="submission" date="2016-10" db="EMBL/GenBank/DDBJ databases">
        <authorList>
            <person name="de Groot N.N."/>
        </authorList>
    </citation>
    <scope>NUCLEOTIDE SEQUENCE [LARGE SCALE GENOMIC DNA]</scope>
    <source>
        <strain evidence="1 2">47C3B</strain>
    </source>
</reference>
<dbReference type="Proteomes" id="UP000199072">
    <property type="component" value="Unassembled WGS sequence"/>
</dbReference>
<evidence type="ECO:0000313" key="2">
    <source>
        <dbReference type="Proteomes" id="UP000199072"/>
    </source>
</evidence>
<evidence type="ECO:0000313" key="1">
    <source>
        <dbReference type="EMBL" id="SDF73566.1"/>
    </source>
</evidence>
<gene>
    <name evidence="1" type="ORF">SAMN05216464_12723</name>
</gene>
<organism evidence="1 2">
    <name type="scientific">Mucilaginibacter pineti</name>
    <dbReference type="NCBI Taxonomy" id="1391627"/>
    <lineage>
        <taxon>Bacteria</taxon>
        <taxon>Pseudomonadati</taxon>
        <taxon>Bacteroidota</taxon>
        <taxon>Sphingobacteriia</taxon>
        <taxon>Sphingobacteriales</taxon>
        <taxon>Sphingobacteriaceae</taxon>
        <taxon>Mucilaginibacter</taxon>
    </lineage>
</organism>
<protein>
    <submittedName>
        <fullName evidence="1">Uncharacterized protein</fullName>
    </submittedName>
</protein>
<dbReference type="EMBL" id="FNAI01000027">
    <property type="protein sequence ID" value="SDF73566.1"/>
    <property type="molecule type" value="Genomic_DNA"/>
</dbReference>
<sequence>MMGSICIHRTNGIINIIDDIINSIDLIDLVKSGRFDINVNLERRINYEHKTIRIFSCLG</sequence>
<name>A0A1G7NHX4_9SPHI</name>
<proteinExistence type="predicted"/>
<keyword evidence="2" id="KW-1185">Reference proteome</keyword>
<accession>A0A1G7NHX4</accession>
<dbReference type="AlphaFoldDB" id="A0A1G7NHX4"/>